<dbReference type="STRING" id="599839.J4HV71"/>
<dbReference type="EMBL" id="HE796990">
    <property type="protein sequence ID" value="CCM00567.1"/>
    <property type="molecule type" value="Genomic_DNA"/>
</dbReference>
<accession>J4HV71</accession>
<keyword evidence="4" id="KW-1185">Reference proteome</keyword>
<dbReference type="GO" id="GO:0004553">
    <property type="term" value="F:hydrolase activity, hydrolyzing O-glycosyl compounds"/>
    <property type="evidence" value="ECO:0007669"/>
    <property type="project" value="TreeGrafter"/>
</dbReference>
<name>J4HV71_9APHY</name>
<dbReference type="InterPro" id="IPR025887">
    <property type="entry name" value="Glyco_hydro_31_N_dom"/>
</dbReference>
<evidence type="ECO:0000256" key="1">
    <source>
        <dbReference type="SAM" id="SignalP"/>
    </source>
</evidence>
<dbReference type="CDD" id="cd14752">
    <property type="entry name" value="GH31_N"/>
    <property type="match status" value="1"/>
</dbReference>
<dbReference type="InParanoid" id="J4HV71"/>
<dbReference type="GO" id="GO:0005975">
    <property type="term" value="P:carbohydrate metabolic process"/>
    <property type="evidence" value="ECO:0007669"/>
    <property type="project" value="InterPro"/>
</dbReference>
<evidence type="ECO:0000313" key="3">
    <source>
        <dbReference type="EMBL" id="CCM00567.1"/>
    </source>
</evidence>
<dbReference type="Proteomes" id="UP000006352">
    <property type="component" value="Unassembled WGS sequence"/>
</dbReference>
<reference evidence="3 4" key="1">
    <citation type="journal article" date="2012" name="Appl. Environ. Microbiol.">
        <title>Short-read sequencing for genomic analysis of the brown rot fungus Fibroporia radiculosa.</title>
        <authorList>
            <person name="Tang J.D."/>
            <person name="Perkins A.D."/>
            <person name="Sonstegard T.S."/>
            <person name="Schroeder S.G."/>
            <person name="Burgess S.C."/>
            <person name="Diehl S.V."/>
        </authorList>
    </citation>
    <scope>NUCLEOTIDE SEQUENCE [LARGE SCALE GENOMIC DNA]</scope>
    <source>
        <strain evidence="3 4">TFFH 294</strain>
    </source>
</reference>
<sequence length="366" mass="40710">MLLLRWGLFLIFFSVVLAERSIYSTHDPRHSHDLETDTTYSLNVSSCPGYTVTSVDESNTGLIAKLDIAGAACNAFGRDYTNLTVEVVYESQNRLHVHIYDTENSQFTIPETVISRPPKPSDSFTDSSDLVFNYDSSPFAFWITRRSDPAAVPLFDTRLSSLPPTPIPPVMEGDPSTALDGFPLVFEDQYLQLTSSLPLGTNIYGLGEAVSSSGFRRDVGTNGGIGTIQTMWNRDDPDPVDENMYGSHPIYLEHRYNETTQKSQSHGVILLSSAGSDILLLTPPSSPVSLVQYRLIGGTLDFYFFSGPTSQQVIEQYGVMIGLPTWQPMFGFGFHLCRWGFPNLTVTRDQVIRMREANIPLEGKSY</sequence>
<organism evidence="3 4">
    <name type="scientific">Fibroporia radiculosa</name>
    <dbReference type="NCBI Taxonomy" id="599839"/>
    <lineage>
        <taxon>Eukaryota</taxon>
        <taxon>Fungi</taxon>
        <taxon>Dikarya</taxon>
        <taxon>Basidiomycota</taxon>
        <taxon>Agaricomycotina</taxon>
        <taxon>Agaricomycetes</taxon>
        <taxon>Polyporales</taxon>
        <taxon>Fibroporiaceae</taxon>
        <taxon>Fibroporia</taxon>
    </lineage>
</organism>
<protein>
    <recommendedName>
        <fullName evidence="2">Glycoside hydrolase family 31 N-terminal domain-containing protein</fullName>
    </recommendedName>
</protein>
<dbReference type="OrthoDB" id="5839090at2759"/>
<dbReference type="Gene3D" id="3.20.20.80">
    <property type="entry name" value="Glycosidases"/>
    <property type="match status" value="1"/>
</dbReference>
<evidence type="ECO:0000259" key="2">
    <source>
        <dbReference type="Pfam" id="PF13802"/>
    </source>
</evidence>
<feature type="domain" description="Glycoside hydrolase family 31 N-terminal" evidence="2">
    <location>
        <begin position="148"/>
        <end position="274"/>
    </location>
</feature>
<dbReference type="GeneID" id="24095478"/>
<dbReference type="SUPFAM" id="SSF74650">
    <property type="entry name" value="Galactose mutarotase-like"/>
    <property type="match status" value="1"/>
</dbReference>
<dbReference type="Gene3D" id="2.60.40.1760">
    <property type="entry name" value="glycosyl hydrolase (family 31)"/>
    <property type="match status" value="1"/>
</dbReference>
<dbReference type="PANTHER" id="PTHR22762:SF133">
    <property type="entry name" value="P-TYPE DOMAIN-CONTAINING PROTEIN"/>
    <property type="match status" value="1"/>
</dbReference>
<dbReference type="GO" id="GO:0030246">
    <property type="term" value="F:carbohydrate binding"/>
    <property type="evidence" value="ECO:0007669"/>
    <property type="project" value="InterPro"/>
</dbReference>
<keyword evidence="1" id="KW-0732">Signal</keyword>
<evidence type="ECO:0000313" key="4">
    <source>
        <dbReference type="Proteomes" id="UP000006352"/>
    </source>
</evidence>
<dbReference type="Pfam" id="PF13802">
    <property type="entry name" value="Gal_mutarotas_2"/>
    <property type="match status" value="1"/>
</dbReference>
<dbReference type="RefSeq" id="XP_012179850.1">
    <property type="nucleotide sequence ID" value="XM_012324460.1"/>
</dbReference>
<dbReference type="PANTHER" id="PTHR22762">
    <property type="entry name" value="ALPHA-GLUCOSIDASE"/>
    <property type="match status" value="1"/>
</dbReference>
<gene>
    <name evidence="3" type="ORF">FIBRA_02601</name>
</gene>
<feature type="signal peptide" evidence="1">
    <location>
        <begin position="1"/>
        <end position="18"/>
    </location>
</feature>
<proteinExistence type="predicted"/>
<dbReference type="HOGENOM" id="CLU_000631_2_1_1"/>
<dbReference type="InterPro" id="IPR011013">
    <property type="entry name" value="Gal_mutarotase_sf_dom"/>
</dbReference>
<dbReference type="AlphaFoldDB" id="J4HV71"/>
<feature type="chain" id="PRO_5003778347" description="Glycoside hydrolase family 31 N-terminal domain-containing protein" evidence="1">
    <location>
        <begin position="19"/>
        <end position="366"/>
    </location>
</feature>